<reference evidence="4 5" key="1">
    <citation type="submission" date="2018-08" db="EMBL/GenBank/DDBJ databases">
        <title>Form III RuBisCO-mediated autotrophy in Thermodesulfobium bacteria.</title>
        <authorList>
            <person name="Toshchakov S.V."/>
            <person name="Kublanov I.V."/>
            <person name="Frolov E."/>
            <person name="Bonch-Osmolovskaya E.A."/>
            <person name="Tourova T.P."/>
            <person name="Chernych N.A."/>
            <person name="Lebedinsky A.V."/>
        </authorList>
    </citation>
    <scope>NUCLEOTIDE SEQUENCE [LARGE SCALE GENOMIC DNA]</scope>
    <source>
        <strain evidence="4 5">SR</strain>
    </source>
</reference>
<evidence type="ECO:0000256" key="1">
    <source>
        <dbReference type="PROSITE-ProRule" id="PRU00285"/>
    </source>
</evidence>
<dbReference type="PANTHER" id="PTHR11527">
    <property type="entry name" value="HEAT-SHOCK PROTEIN 20 FAMILY MEMBER"/>
    <property type="match status" value="1"/>
</dbReference>
<evidence type="ECO:0000313" key="4">
    <source>
        <dbReference type="EMBL" id="RDV84042.1"/>
    </source>
</evidence>
<dbReference type="SUPFAM" id="SSF49764">
    <property type="entry name" value="HSP20-like chaperones"/>
    <property type="match status" value="1"/>
</dbReference>
<dbReference type="PROSITE" id="PS01031">
    <property type="entry name" value="SHSP"/>
    <property type="match status" value="1"/>
</dbReference>
<dbReference type="Proteomes" id="UP000256329">
    <property type="component" value="Unassembled WGS sequence"/>
</dbReference>
<protein>
    <submittedName>
        <fullName evidence="4">Hsp20/alpha crystallin family protein</fullName>
    </submittedName>
</protein>
<organism evidence="4 5">
    <name type="scientific">Ammonifex thiophilus</name>
    <dbReference type="NCBI Taxonomy" id="444093"/>
    <lineage>
        <taxon>Bacteria</taxon>
        <taxon>Bacillati</taxon>
        <taxon>Bacillota</taxon>
        <taxon>Clostridia</taxon>
        <taxon>Thermoanaerobacterales</taxon>
        <taxon>Thermoanaerobacteraceae</taxon>
        <taxon>Ammonifex</taxon>
    </lineage>
</organism>
<keyword evidence="5" id="KW-1185">Reference proteome</keyword>
<dbReference type="AlphaFoldDB" id="A0A3D8P4G0"/>
<dbReference type="CDD" id="cd06464">
    <property type="entry name" value="ACD_sHsps-like"/>
    <property type="match status" value="1"/>
</dbReference>
<sequence>MGSRSWYNNFVSSLQKLGSSREVLIMARLVPWDPWRELQELEESIDRLLSRLTRPFREERQRLVPWFPAVDVLEEGDNIVVRADLPGVSKENVRILVSDEEITITGEIKREEEVKGKNYYRSERAYGSFSRTIPLPVPVERDKAKATFKDGVLEIVVPKAKGPGPNQVEIRPE</sequence>
<evidence type="ECO:0000259" key="3">
    <source>
        <dbReference type="PROSITE" id="PS01031"/>
    </source>
</evidence>
<feature type="domain" description="SHSP" evidence="3">
    <location>
        <begin position="61"/>
        <end position="173"/>
    </location>
</feature>
<proteinExistence type="inferred from homology"/>
<accession>A0A3D8P4G0</accession>
<evidence type="ECO:0000256" key="2">
    <source>
        <dbReference type="RuleBase" id="RU003616"/>
    </source>
</evidence>
<dbReference type="EMBL" id="QSLN01000003">
    <property type="protein sequence ID" value="RDV84042.1"/>
    <property type="molecule type" value="Genomic_DNA"/>
</dbReference>
<dbReference type="InterPro" id="IPR031107">
    <property type="entry name" value="Small_HSP"/>
</dbReference>
<dbReference type="Pfam" id="PF00011">
    <property type="entry name" value="HSP20"/>
    <property type="match status" value="1"/>
</dbReference>
<dbReference type="InterPro" id="IPR002068">
    <property type="entry name" value="A-crystallin/Hsp20_dom"/>
</dbReference>
<evidence type="ECO:0000313" key="5">
    <source>
        <dbReference type="Proteomes" id="UP000256329"/>
    </source>
</evidence>
<dbReference type="Gene3D" id="2.60.40.790">
    <property type="match status" value="1"/>
</dbReference>
<dbReference type="OrthoDB" id="9811615at2"/>
<comment type="caution">
    <text evidence="4">The sequence shown here is derived from an EMBL/GenBank/DDBJ whole genome shotgun (WGS) entry which is preliminary data.</text>
</comment>
<name>A0A3D8P4G0_9THEO</name>
<comment type="similarity">
    <text evidence="1 2">Belongs to the small heat shock protein (HSP20) family.</text>
</comment>
<dbReference type="InterPro" id="IPR008978">
    <property type="entry name" value="HSP20-like_chaperone"/>
</dbReference>
<gene>
    <name evidence="4" type="ORF">DXX99_04220</name>
</gene>